<dbReference type="InterPro" id="IPR054095">
    <property type="entry name" value="Androglobin_V"/>
</dbReference>
<keyword evidence="3" id="KW-0408">Iron</keyword>
<evidence type="ECO:0000256" key="4">
    <source>
        <dbReference type="PROSITE-ProRule" id="PRU00239"/>
    </source>
</evidence>
<dbReference type="CDD" id="cd22307">
    <property type="entry name" value="Adgb_C_mid-like"/>
    <property type="match status" value="1"/>
</dbReference>
<proteinExistence type="predicted"/>
<evidence type="ECO:0000256" key="3">
    <source>
        <dbReference type="ARBA" id="ARBA00023004"/>
    </source>
</evidence>
<keyword evidence="2" id="KW-0479">Metal-binding</keyword>
<organism evidence="8 9">
    <name type="scientific">Gekko japonicus</name>
    <name type="common">Schlegel's Japanese gecko</name>
    <dbReference type="NCBI Taxonomy" id="146911"/>
    <lineage>
        <taxon>Eukaryota</taxon>
        <taxon>Metazoa</taxon>
        <taxon>Chordata</taxon>
        <taxon>Craniata</taxon>
        <taxon>Vertebrata</taxon>
        <taxon>Euteleostomi</taxon>
        <taxon>Lepidosauria</taxon>
        <taxon>Squamata</taxon>
        <taxon>Bifurcata</taxon>
        <taxon>Gekkota</taxon>
        <taxon>Gekkonidae</taxon>
        <taxon>Gekkoninae</taxon>
        <taxon>Gekko</taxon>
    </lineage>
</organism>
<dbReference type="GeneID" id="107123132"/>
<feature type="compositionally biased region" description="Polar residues" evidence="5">
    <location>
        <begin position="1324"/>
        <end position="1337"/>
    </location>
</feature>
<dbReference type="Pfam" id="PF00648">
    <property type="entry name" value="Peptidase_C2"/>
    <property type="match status" value="1"/>
</dbReference>
<dbReference type="Pfam" id="PF22069">
    <property type="entry name" value="Androglobin_IV"/>
    <property type="match status" value="1"/>
</dbReference>
<dbReference type="Proteomes" id="UP000694871">
    <property type="component" value="Unplaced"/>
</dbReference>
<dbReference type="InterPro" id="IPR009050">
    <property type="entry name" value="Globin-like_sf"/>
</dbReference>
<evidence type="ECO:0000256" key="2">
    <source>
        <dbReference type="ARBA" id="ARBA00022723"/>
    </source>
</evidence>
<gene>
    <name evidence="9" type="primary">ADGB</name>
</gene>
<feature type="compositionally biased region" description="Basic and acidic residues" evidence="5">
    <location>
        <begin position="1555"/>
        <end position="1568"/>
    </location>
</feature>
<dbReference type="InterPro" id="IPR001300">
    <property type="entry name" value="Peptidase_C2_calpain_cat"/>
</dbReference>
<dbReference type="Gene3D" id="1.10.490.10">
    <property type="entry name" value="Globins"/>
    <property type="match status" value="1"/>
</dbReference>
<name>A0ABM1L761_GEKJA</name>
<feature type="region of interest" description="Disordered" evidence="5">
    <location>
        <begin position="1274"/>
        <end position="1339"/>
    </location>
</feature>
<feature type="compositionally biased region" description="Basic and acidic residues" evidence="5">
    <location>
        <begin position="336"/>
        <end position="371"/>
    </location>
</feature>
<evidence type="ECO:0000259" key="7">
    <source>
        <dbReference type="PROSITE" id="PS52042"/>
    </source>
</evidence>
<evidence type="ECO:0000256" key="1">
    <source>
        <dbReference type="ARBA" id="ARBA00022617"/>
    </source>
</evidence>
<feature type="domain" description="Globin" evidence="7">
    <location>
        <begin position="750"/>
        <end position="953"/>
    </location>
</feature>
<dbReference type="InterPro" id="IPR038765">
    <property type="entry name" value="Papain-like_cys_pep_sf"/>
</dbReference>
<protein>
    <submittedName>
        <fullName evidence="9">Androglobin</fullName>
    </submittedName>
</protein>
<feature type="compositionally biased region" description="Polar residues" evidence="5">
    <location>
        <begin position="546"/>
        <end position="563"/>
    </location>
</feature>
<feature type="compositionally biased region" description="Basic and acidic residues" evidence="5">
    <location>
        <begin position="1308"/>
        <end position="1322"/>
    </location>
</feature>
<dbReference type="PROSITE" id="PS52042">
    <property type="entry name" value="GLOBIN_CP_ADGB"/>
    <property type="match status" value="1"/>
</dbReference>
<feature type="domain" description="Calpain catalytic" evidence="6">
    <location>
        <begin position="104"/>
        <end position="294"/>
    </location>
</feature>
<reference evidence="9" key="1">
    <citation type="submission" date="2025-08" db="UniProtKB">
        <authorList>
            <consortium name="RefSeq"/>
        </authorList>
    </citation>
    <scope>IDENTIFICATION</scope>
</reference>
<evidence type="ECO:0000313" key="8">
    <source>
        <dbReference type="Proteomes" id="UP000694871"/>
    </source>
</evidence>
<feature type="region of interest" description="Disordered" evidence="5">
    <location>
        <begin position="536"/>
        <end position="563"/>
    </location>
</feature>
<feature type="compositionally biased region" description="Polar residues" evidence="5">
    <location>
        <begin position="1291"/>
        <end position="1300"/>
    </location>
</feature>
<feature type="region of interest" description="Disordered" evidence="5">
    <location>
        <begin position="321"/>
        <end position="375"/>
    </location>
</feature>
<dbReference type="InterPro" id="IPR053033">
    <property type="entry name" value="Androglobin-like"/>
</dbReference>
<dbReference type="InterPro" id="IPR057249">
    <property type="entry name" value="Globin_CP_ADGB"/>
</dbReference>
<feature type="region of interest" description="Disordered" evidence="5">
    <location>
        <begin position="1416"/>
        <end position="1444"/>
    </location>
</feature>
<dbReference type="SUPFAM" id="SSF46458">
    <property type="entry name" value="Globin-like"/>
    <property type="match status" value="1"/>
</dbReference>
<dbReference type="InterPro" id="IPR012292">
    <property type="entry name" value="Globin/Proto"/>
</dbReference>
<dbReference type="PROSITE" id="PS50096">
    <property type="entry name" value="IQ"/>
    <property type="match status" value="1"/>
</dbReference>
<dbReference type="PANTHER" id="PTHR46298">
    <property type="entry name" value="ANDROGLOBIN"/>
    <property type="match status" value="1"/>
</dbReference>
<feature type="compositionally biased region" description="Low complexity" evidence="5">
    <location>
        <begin position="1417"/>
        <end position="1440"/>
    </location>
</feature>
<dbReference type="PROSITE" id="PS50203">
    <property type="entry name" value="CALPAIN_CAT"/>
    <property type="match status" value="1"/>
</dbReference>
<keyword evidence="8" id="KW-1185">Reference proteome</keyword>
<accession>A0ABM1L761</accession>
<dbReference type="SMART" id="SM00230">
    <property type="entry name" value="CysPc"/>
    <property type="match status" value="1"/>
</dbReference>
<dbReference type="PANTHER" id="PTHR46298:SF1">
    <property type="entry name" value="ANDROGLOBIN"/>
    <property type="match status" value="1"/>
</dbReference>
<evidence type="ECO:0000313" key="9">
    <source>
        <dbReference type="RefSeq" id="XP_015281798.1"/>
    </source>
</evidence>
<evidence type="ECO:0000256" key="5">
    <source>
        <dbReference type="SAM" id="MobiDB-lite"/>
    </source>
</evidence>
<evidence type="ECO:0000259" key="6">
    <source>
        <dbReference type="PROSITE" id="PS50203"/>
    </source>
</evidence>
<feature type="region of interest" description="Disordered" evidence="5">
    <location>
        <begin position="1555"/>
        <end position="1577"/>
    </location>
</feature>
<dbReference type="RefSeq" id="XP_015281798.1">
    <property type="nucleotide sequence ID" value="XM_015426312.1"/>
</dbReference>
<dbReference type="InterPro" id="IPR054093">
    <property type="entry name" value="Androglobin_II"/>
</dbReference>
<sequence>MSKLSKKKELVKSNNVLQTSVPTKDLWYLTGSASVVNPSVVLTEAKKGRFPIWPEWNEADINAEKWDAGKGGKEKDKTGRSPILHVFEDPEGKIDLPLSLKVNSWRRPQEFLINKVPVVVKNENWFDLFSANEHLMGSELMRWIISEICAAWRIYNASVLSGDGKANISEMPTLLWKPWEHIYSLCKAVKGHMPLYNSYGKYVVKLYWMGSWRKIIVDDSIPFTEDNYMLLPATTCEIELWPLILSKAIIKLASTDINEVRKRELGEFTVLHALTGWIPEIIPLRSGYLDKVWEFIRDIVPEFKLPEESLAEPKLSIADTKKGSEIKNDTPTPIKQTEKPEKTERPEKTGKEKSEQKEVGKKKSKDGEKVKPGIHSARLMSTDFPSSLQMFFDGSAAPLQPQMVLYACYAPLYISERKIFELGKMADSSEKLRQYGLSHIYSHPALITRTRACPLVAPLKPLPAPRWKLIRQKKGTIVTDEPQEPLFKKLDQFIEIASPFLNFKLSPVPIPRDTHFPPSTLKRGSLPACGLSFVTENDENVPDASTDGNPTSTDENSQESNFGQQHMTEGTMKDESTDKISTDAVQMLELTEPSLGNYLMNKSQEEIETEKNPISKEIWIDYEDFCTCFQNIYIFHKPNTYAYSYQKSDFRMVDDRVSYYLCVDSLKPIEILVSFSALVHWGDSGVGQKDYHIIPKGFLLVEKFSWKDLAPGKLILKLHTYATKAAMINLPPGRHVLLLTASSPIGHHIHLCSMVPCVFGEEDVVLPILDKESFRFIEQATSIMKAIGSVLNNFGNWPDLSRAMRGLELTHCPPGLCGTGIAREHFKAFNSAFWHLIKQALGNVLPNYEFAYKCFTLDFKHSEMPVDDTVSSEVTEISVSQWHNRVATSEEEAAVFTIQAAWRGTYVRQIINGRRPGTKENIKVRETLQKLWALIEPNFEQHSLTILRDIFKSNCKSVQKYRCYEDEWTKTSFADYTVTYGDQPPNFWFVVFREVFYVPEDMIIVPKVYTAIPTCVLHVVDNDTLKEMPRIFLRVAPHLYTRNKKGYTFMAEVLTGDLPVTAGKWQLLLIGSYQPLPILIRDAANNVYSVKEVKDYYVPNDKHVIFRYAAKATVPLIASVQVQTSKSDVIIKLQILDCEEEIVSTIGKGHAVIPAFHFISNERPLSTQSSKGQVIQSTVKKEPEVVTPKKKGAVSGQKNIKAATKPLQEGPALVEEEAFTFVPVIEENIPQQPHKYIIQAQVLHNSWPLTESQMTFVQSLRELEKNEIKAHAVEKHEESISVLNPDVHSNIEGQKSAGSSKTTRKTKDKATDKAEKTAKEKPPSASSRPESQQSDPNKPNWILRFVIEQNEAEALDVKKDTERADEIKAMKLAWEAAEPGRAVKASQERMRFINKCMRKGLVYSEAEPASTVLGSGEAEAISPTPEPTTSPAAAETGAGAQRKEWEPLDLTPYLRKTLPEPVLKNESIIQEQEMRKAEEINFFRQFREMVLEHRQQEHMARNQLKQNVIEMYEDQQATLDEARGRVLSIREAYRAKLLEAERLRQEALAAEEAALRAEQEKKTPDVQKKKPGKRAGKKKLSLNMYEEIDIKFNENSSPMQAGLWPLVDADSSSSVSVRICSIFNLGSREQEDPNSPTGTRLQEHLEALTMIRWGDR</sequence>
<comment type="caution">
    <text evidence="4">Lacks conserved residue(s) required for the propagation of feature annotation.</text>
</comment>
<dbReference type="InterPro" id="IPR054094">
    <property type="entry name" value="Androglobin_IV"/>
</dbReference>
<dbReference type="Pfam" id="PF22070">
    <property type="entry name" value="Androglobin_V"/>
    <property type="match status" value="1"/>
</dbReference>
<dbReference type="Pfam" id="PF22068">
    <property type="entry name" value="Androglobin_II"/>
    <property type="match status" value="1"/>
</dbReference>
<dbReference type="SUPFAM" id="SSF54001">
    <property type="entry name" value="Cysteine proteinases"/>
    <property type="match status" value="1"/>
</dbReference>
<keyword evidence="1" id="KW-0349">Heme</keyword>